<feature type="chain" id="PRO_5046119558" evidence="2">
    <location>
        <begin position="32"/>
        <end position="153"/>
    </location>
</feature>
<evidence type="ECO:0000256" key="2">
    <source>
        <dbReference type="SAM" id="SignalP"/>
    </source>
</evidence>
<feature type="signal peptide" evidence="2">
    <location>
        <begin position="1"/>
        <end position="31"/>
    </location>
</feature>
<keyword evidence="1" id="KW-0472">Membrane</keyword>
<keyword evidence="2" id="KW-0732">Signal</keyword>
<reference evidence="3 4" key="1">
    <citation type="submission" date="2021-07" db="EMBL/GenBank/DDBJ databases">
        <authorList>
            <person name="Palmer J.M."/>
        </authorList>
    </citation>
    <scope>NUCLEOTIDE SEQUENCE [LARGE SCALE GENOMIC DNA]</scope>
    <source>
        <strain evidence="3 4">AT_MEX2019</strain>
        <tissue evidence="3">Muscle</tissue>
    </source>
</reference>
<gene>
    <name evidence="3" type="ORF">ATANTOWER_010865</name>
</gene>
<dbReference type="EMBL" id="JAHUTI010051557">
    <property type="protein sequence ID" value="MED6249203.1"/>
    <property type="molecule type" value="Genomic_DNA"/>
</dbReference>
<accession>A0ABU7BFY5</accession>
<evidence type="ECO:0000256" key="1">
    <source>
        <dbReference type="SAM" id="Phobius"/>
    </source>
</evidence>
<keyword evidence="1" id="KW-0812">Transmembrane</keyword>
<keyword evidence="1" id="KW-1133">Transmembrane helix</keyword>
<organism evidence="3 4">
    <name type="scientific">Ataeniobius toweri</name>
    <dbReference type="NCBI Taxonomy" id="208326"/>
    <lineage>
        <taxon>Eukaryota</taxon>
        <taxon>Metazoa</taxon>
        <taxon>Chordata</taxon>
        <taxon>Craniata</taxon>
        <taxon>Vertebrata</taxon>
        <taxon>Euteleostomi</taxon>
        <taxon>Actinopterygii</taxon>
        <taxon>Neopterygii</taxon>
        <taxon>Teleostei</taxon>
        <taxon>Neoteleostei</taxon>
        <taxon>Acanthomorphata</taxon>
        <taxon>Ovalentaria</taxon>
        <taxon>Atherinomorphae</taxon>
        <taxon>Cyprinodontiformes</taxon>
        <taxon>Goodeidae</taxon>
        <taxon>Ataeniobius</taxon>
    </lineage>
</organism>
<dbReference type="Proteomes" id="UP001345963">
    <property type="component" value="Unassembled WGS sequence"/>
</dbReference>
<sequence>MLHAPATTLHSIIRLRIFYFLLIPMETTSSARRPRSCFERSDSLPLLLLEGLVDAFPPALKSDLASGFQIPGKLIVTSYGLAILALPMVCLFHSVFSCLSVLPCLLLPCSLLPQLFLPSLVSAVSHLLLIAPICFALPLSTVPHVFIQPGFHC</sequence>
<proteinExistence type="predicted"/>
<keyword evidence="4" id="KW-1185">Reference proteome</keyword>
<evidence type="ECO:0000313" key="3">
    <source>
        <dbReference type="EMBL" id="MED6249203.1"/>
    </source>
</evidence>
<evidence type="ECO:0000313" key="4">
    <source>
        <dbReference type="Proteomes" id="UP001345963"/>
    </source>
</evidence>
<protein>
    <submittedName>
        <fullName evidence="3">Uncharacterized protein</fullName>
    </submittedName>
</protein>
<comment type="caution">
    <text evidence="3">The sequence shown here is derived from an EMBL/GenBank/DDBJ whole genome shotgun (WGS) entry which is preliminary data.</text>
</comment>
<feature type="transmembrane region" description="Helical" evidence="1">
    <location>
        <begin position="116"/>
        <end position="139"/>
    </location>
</feature>
<name>A0ABU7BFY5_9TELE</name>
<feature type="transmembrane region" description="Helical" evidence="1">
    <location>
        <begin position="74"/>
        <end position="96"/>
    </location>
</feature>